<keyword evidence="2" id="KW-1185">Reference proteome</keyword>
<protein>
    <submittedName>
        <fullName evidence="1">Uncharacterized protein</fullName>
    </submittedName>
</protein>
<name>A0A9P5PBK7_9AGAR</name>
<evidence type="ECO:0000313" key="1">
    <source>
        <dbReference type="EMBL" id="KAF9060463.1"/>
    </source>
</evidence>
<evidence type="ECO:0000313" key="2">
    <source>
        <dbReference type="Proteomes" id="UP000772434"/>
    </source>
</evidence>
<organism evidence="1 2">
    <name type="scientific">Rhodocollybia butyracea</name>
    <dbReference type="NCBI Taxonomy" id="206335"/>
    <lineage>
        <taxon>Eukaryota</taxon>
        <taxon>Fungi</taxon>
        <taxon>Dikarya</taxon>
        <taxon>Basidiomycota</taxon>
        <taxon>Agaricomycotina</taxon>
        <taxon>Agaricomycetes</taxon>
        <taxon>Agaricomycetidae</taxon>
        <taxon>Agaricales</taxon>
        <taxon>Marasmiineae</taxon>
        <taxon>Omphalotaceae</taxon>
        <taxon>Rhodocollybia</taxon>
    </lineage>
</organism>
<reference evidence="1" key="1">
    <citation type="submission" date="2020-11" db="EMBL/GenBank/DDBJ databases">
        <authorList>
            <consortium name="DOE Joint Genome Institute"/>
            <person name="Ahrendt S."/>
            <person name="Riley R."/>
            <person name="Andreopoulos W."/>
            <person name="Labutti K."/>
            <person name="Pangilinan J."/>
            <person name="Ruiz-Duenas F.J."/>
            <person name="Barrasa J.M."/>
            <person name="Sanchez-Garcia M."/>
            <person name="Camarero S."/>
            <person name="Miyauchi S."/>
            <person name="Serrano A."/>
            <person name="Linde D."/>
            <person name="Babiker R."/>
            <person name="Drula E."/>
            <person name="Ayuso-Fernandez I."/>
            <person name="Pacheco R."/>
            <person name="Padilla G."/>
            <person name="Ferreira P."/>
            <person name="Barriuso J."/>
            <person name="Kellner H."/>
            <person name="Castanera R."/>
            <person name="Alfaro M."/>
            <person name="Ramirez L."/>
            <person name="Pisabarro A.G."/>
            <person name="Kuo A."/>
            <person name="Tritt A."/>
            <person name="Lipzen A."/>
            <person name="He G."/>
            <person name="Yan M."/>
            <person name="Ng V."/>
            <person name="Cullen D."/>
            <person name="Martin F."/>
            <person name="Rosso M.-N."/>
            <person name="Henrissat B."/>
            <person name="Hibbett D."/>
            <person name="Martinez A.T."/>
            <person name="Grigoriev I.V."/>
        </authorList>
    </citation>
    <scope>NUCLEOTIDE SEQUENCE</scope>
    <source>
        <strain evidence="1">AH 40177</strain>
    </source>
</reference>
<dbReference type="Proteomes" id="UP000772434">
    <property type="component" value="Unassembled WGS sequence"/>
</dbReference>
<dbReference type="EMBL" id="JADNRY010000243">
    <property type="protein sequence ID" value="KAF9060463.1"/>
    <property type="molecule type" value="Genomic_DNA"/>
</dbReference>
<comment type="caution">
    <text evidence="1">The sequence shown here is derived from an EMBL/GenBank/DDBJ whole genome shotgun (WGS) entry which is preliminary data.</text>
</comment>
<sequence>MSCEIICSSPQTPPMVAMNAVIINDSPSCYSPRSSQPSCHSDDSNLLQSFHEASNHSVSGGDDNSSVMLPTVDTLPSSNIAGPDFTDDEVDFVPSYIPYNPPPLSYPVPDYIYSAPCAPVPNFQLHYPSDVWQQPPIHCSPAAYSQPQYCSRPTVIHSTYPLSHPQYFSDSLQPLLQPPSFQ</sequence>
<dbReference type="AlphaFoldDB" id="A0A9P5PBK7"/>
<proteinExistence type="predicted"/>
<accession>A0A9P5PBK7</accession>
<gene>
    <name evidence="1" type="ORF">BDP27DRAFT_1430083</name>
</gene>